<dbReference type="RefSeq" id="WP_181555549.1">
    <property type="nucleotide sequence ID" value="NZ_JACDUT010000003.1"/>
</dbReference>
<dbReference type="Pfam" id="PF20074">
    <property type="entry name" value="DUF6470"/>
    <property type="match status" value="1"/>
</dbReference>
<dbReference type="Proteomes" id="UP000523087">
    <property type="component" value="Unassembled WGS sequence"/>
</dbReference>
<dbReference type="InterPro" id="IPR045527">
    <property type="entry name" value="DUF6470"/>
</dbReference>
<dbReference type="EMBL" id="JACDUT010000003">
    <property type="protein sequence ID" value="MBA2874623.1"/>
    <property type="molecule type" value="Genomic_DNA"/>
</dbReference>
<accession>A0A7V9Z5U8</accession>
<sequence length="184" mass="20550">MNFPQIQIRTTKAILGLNIEKPIQHIEQPKADLHIEQPPATITISSKPARLTIDQSKAWSDMGLLGPLASTRKFAEEGHQAWLEGIARRAQEGDQLMKIENGGNAIAAISAEKGLHPYKKLGIKFIPSVNSVDIDYQPGYLDIKIDRNKPIIDVKVNKPIHEYKPGDVSGYMIQYPSIKIDVKY</sequence>
<organism evidence="1 2">
    <name type="scientific">Thermaerobacillus caldiproteolyticus</name>
    <dbReference type="NCBI Taxonomy" id="247480"/>
    <lineage>
        <taxon>Bacteria</taxon>
        <taxon>Bacillati</taxon>
        <taxon>Bacillota</taxon>
        <taxon>Bacilli</taxon>
        <taxon>Bacillales</taxon>
        <taxon>Anoxybacillaceae</taxon>
        <taxon>Thermaerobacillus</taxon>
    </lineage>
</organism>
<proteinExistence type="predicted"/>
<evidence type="ECO:0000313" key="2">
    <source>
        <dbReference type="Proteomes" id="UP000523087"/>
    </source>
</evidence>
<keyword evidence="2" id="KW-1185">Reference proteome</keyword>
<reference evidence="1 2" key="1">
    <citation type="submission" date="2020-07" db="EMBL/GenBank/DDBJ databases">
        <title>Genomic Encyclopedia of Type Strains, Phase IV (KMG-IV): sequencing the most valuable type-strain genomes for metagenomic binning, comparative biology and taxonomic classification.</title>
        <authorList>
            <person name="Goeker M."/>
        </authorList>
    </citation>
    <scope>NUCLEOTIDE SEQUENCE [LARGE SCALE GENOMIC DNA]</scope>
    <source>
        <strain evidence="1 2">DSM 15730</strain>
    </source>
</reference>
<protein>
    <recommendedName>
        <fullName evidence="3">YviE</fullName>
    </recommendedName>
</protein>
<dbReference type="AlphaFoldDB" id="A0A7V9Z5U8"/>
<name>A0A7V9Z5U8_9BACL</name>
<gene>
    <name evidence="1" type="ORF">HNR31_001393</name>
</gene>
<comment type="caution">
    <text evidence="1">The sequence shown here is derived from an EMBL/GenBank/DDBJ whole genome shotgun (WGS) entry which is preliminary data.</text>
</comment>
<evidence type="ECO:0000313" key="1">
    <source>
        <dbReference type="EMBL" id="MBA2874623.1"/>
    </source>
</evidence>
<evidence type="ECO:0008006" key="3">
    <source>
        <dbReference type="Google" id="ProtNLM"/>
    </source>
</evidence>